<dbReference type="Gene3D" id="3.40.50.300">
    <property type="entry name" value="P-loop containing nucleotide triphosphate hydrolases"/>
    <property type="match status" value="1"/>
</dbReference>
<organism evidence="4 5">
    <name type="scientific">Dioscorea cayennensis subsp. rotundata</name>
    <name type="common">White Guinea yam</name>
    <name type="synonym">Dioscorea rotundata</name>
    <dbReference type="NCBI Taxonomy" id="55577"/>
    <lineage>
        <taxon>Eukaryota</taxon>
        <taxon>Viridiplantae</taxon>
        <taxon>Streptophyta</taxon>
        <taxon>Embryophyta</taxon>
        <taxon>Tracheophyta</taxon>
        <taxon>Spermatophyta</taxon>
        <taxon>Magnoliopsida</taxon>
        <taxon>Liliopsida</taxon>
        <taxon>Dioscoreales</taxon>
        <taxon>Dioscoreaceae</taxon>
        <taxon>Dioscorea</taxon>
    </lineage>
</organism>
<dbReference type="InterPro" id="IPR002182">
    <property type="entry name" value="NB-ARC"/>
</dbReference>
<evidence type="ECO:0000256" key="2">
    <source>
        <dbReference type="ARBA" id="ARBA00022840"/>
    </source>
</evidence>
<keyword evidence="2" id="KW-0067">ATP-binding</keyword>
<dbReference type="Gene3D" id="1.10.8.430">
    <property type="entry name" value="Helical domain of apoptotic protease-activating factors"/>
    <property type="match status" value="1"/>
</dbReference>
<dbReference type="FunFam" id="3.40.50.300:FF:001091">
    <property type="entry name" value="Probable disease resistance protein At1g61300"/>
    <property type="match status" value="1"/>
</dbReference>
<dbReference type="InterPro" id="IPR027417">
    <property type="entry name" value="P-loop_NTPase"/>
</dbReference>
<feature type="domain" description="NB-ARC" evidence="3">
    <location>
        <begin position="46"/>
        <end position="212"/>
    </location>
</feature>
<dbReference type="Pfam" id="PF00931">
    <property type="entry name" value="NB-ARC"/>
    <property type="match status" value="1"/>
</dbReference>
<dbReference type="AlphaFoldDB" id="A0AB40C685"/>
<keyword evidence="2" id="KW-0547">Nucleotide-binding</keyword>
<sequence>MHVGKNMITGQGCSIVGKLVAMHVGKNMITGQGCLPTTTLHGSSAERKKGEILQCIMNPEVRKIGIFGMGGVGKTTVMRHIYNQLKEKKDDFTIVIWVDVSSSFNLEKVQEKIAEKLGCNLSSSTDEKSRALVLHEAFKRRRNFVIFLDDVWESVSLQDVSIPEADGSNGSKIVWTTHFVNVCHSMESQGEVKVECLADEKAWALFKEKVGGEDVIMSPEIEPIARKVARECGGLPLALITVGRALRK</sequence>
<proteinExistence type="predicted"/>
<dbReference type="InterPro" id="IPR042197">
    <property type="entry name" value="Apaf_helical"/>
</dbReference>
<dbReference type="PANTHER" id="PTHR33463">
    <property type="entry name" value="NB-ARC DOMAIN-CONTAINING PROTEIN-RELATED"/>
    <property type="match status" value="1"/>
</dbReference>
<reference evidence="5" key="1">
    <citation type="submission" date="2025-08" db="UniProtKB">
        <authorList>
            <consortium name="RefSeq"/>
        </authorList>
    </citation>
    <scope>IDENTIFICATION</scope>
</reference>
<dbReference type="RefSeq" id="XP_039135321.1">
    <property type="nucleotide sequence ID" value="XM_039279387.1"/>
</dbReference>
<dbReference type="InterPro" id="IPR050905">
    <property type="entry name" value="Plant_NBS-LRR"/>
</dbReference>
<dbReference type="GO" id="GO:0006952">
    <property type="term" value="P:defense response"/>
    <property type="evidence" value="ECO:0007669"/>
    <property type="project" value="UniProtKB-KW"/>
</dbReference>
<dbReference type="GeneID" id="120272545"/>
<evidence type="ECO:0000313" key="4">
    <source>
        <dbReference type="Proteomes" id="UP001515500"/>
    </source>
</evidence>
<dbReference type="Proteomes" id="UP001515500">
    <property type="component" value="Chromosome 2"/>
</dbReference>
<keyword evidence="4" id="KW-1185">Reference proteome</keyword>
<dbReference type="GO" id="GO:0005524">
    <property type="term" value="F:ATP binding"/>
    <property type="evidence" value="ECO:0007669"/>
    <property type="project" value="UniProtKB-KW"/>
</dbReference>
<dbReference type="GO" id="GO:0043531">
    <property type="term" value="F:ADP binding"/>
    <property type="evidence" value="ECO:0007669"/>
    <property type="project" value="InterPro"/>
</dbReference>
<keyword evidence="1" id="KW-0611">Plant defense</keyword>
<dbReference type="SUPFAM" id="SSF52540">
    <property type="entry name" value="P-loop containing nucleoside triphosphate hydrolases"/>
    <property type="match status" value="1"/>
</dbReference>
<evidence type="ECO:0000256" key="1">
    <source>
        <dbReference type="ARBA" id="ARBA00022821"/>
    </source>
</evidence>
<dbReference type="PRINTS" id="PR00364">
    <property type="entry name" value="DISEASERSIST"/>
</dbReference>
<protein>
    <submittedName>
        <fullName evidence="5">Probable disease resistance protein At1g52660</fullName>
    </submittedName>
</protein>
<name>A0AB40C685_DIOCR</name>
<evidence type="ECO:0000313" key="5">
    <source>
        <dbReference type="RefSeq" id="XP_039135321.1"/>
    </source>
</evidence>
<accession>A0AB40C685</accession>
<gene>
    <name evidence="5" type="primary">LOC120272545</name>
</gene>
<dbReference type="PANTHER" id="PTHR33463:SF209">
    <property type="entry name" value="DISEASE RESISTANCE PROTEIN RPS2-LIKE"/>
    <property type="match status" value="1"/>
</dbReference>
<evidence type="ECO:0000259" key="3">
    <source>
        <dbReference type="Pfam" id="PF00931"/>
    </source>
</evidence>